<keyword evidence="4" id="KW-0997">Cell inner membrane</keyword>
<reference evidence="13 14" key="1">
    <citation type="submission" date="2023-12" db="EMBL/GenBank/DDBJ databases">
        <title>the genome sequence of Hyalangium sp. s54d21.</title>
        <authorList>
            <person name="Zhang X."/>
        </authorList>
    </citation>
    <scope>NUCLEOTIDE SEQUENCE [LARGE SCALE GENOMIC DNA]</scope>
    <source>
        <strain evidence="14">s54d21</strain>
    </source>
</reference>
<evidence type="ECO:0000256" key="10">
    <source>
        <dbReference type="ARBA" id="ARBA00023186"/>
    </source>
</evidence>
<evidence type="ECO:0000256" key="12">
    <source>
        <dbReference type="ARBA" id="ARBA00031542"/>
    </source>
</evidence>
<dbReference type="Proteomes" id="UP001291309">
    <property type="component" value="Unassembled WGS sequence"/>
</dbReference>
<evidence type="ECO:0000256" key="6">
    <source>
        <dbReference type="ARBA" id="ARBA00022963"/>
    </source>
</evidence>
<keyword evidence="14" id="KW-1185">Reference proteome</keyword>
<keyword evidence="9" id="KW-0472">Membrane</keyword>
<comment type="caution">
    <text evidence="13">The sequence shown here is derived from an EMBL/GenBank/DDBJ whole genome shotgun (WGS) entry which is preliminary data.</text>
</comment>
<evidence type="ECO:0000256" key="4">
    <source>
        <dbReference type="ARBA" id="ARBA00022519"/>
    </source>
</evidence>
<dbReference type="EMBL" id="JAXIVS010000013">
    <property type="protein sequence ID" value="MDY7231181.1"/>
    <property type="molecule type" value="Genomic_DNA"/>
</dbReference>
<evidence type="ECO:0000256" key="2">
    <source>
        <dbReference type="ARBA" id="ARBA00010358"/>
    </source>
</evidence>
<protein>
    <recommendedName>
        <fullName evidence="11">Lipase helper protein</fullName>
    </recommendedName>
    <alternativeName>
        <fullName evidence="12">Lipase modulator</fullName>
    </alternativeName>
</protein>
<dbReference type="SUPFAM" id="SSF158855">
    <property type="entry name" value="Lipase chaperone-like"/>
    <property type="match status" value="1"/>
</dbReference>
<evidence type="ECO:0000256" key="11">
    <source>
        <dbReference type="ARBA" id="ARBA00030948"/>
    </source>
</evidence>
<dbReference type="RefSeq" id="WP_321549889.1">
    <property type="nucleotide sequence ID" value="NZ_JAXIVS010000013.1"/>
</dbReference>
<evidence type="ECO:0000256" key="1">
    <source>
        <dbReference type="ARBA" id="ARBA00004383"/>
    </source>
</evidence>
<proteinExistence type="inferred from homology"/>
<sequence length="282" mass="32146">MLPEAEEIKAQLLAAKAQLALGQAYERAAAHGDFALAPGRILRSLLAKRCGLVQRHASAGVCRELLFSHLKERLGLPEDTSQARFWEMLEQVDAAYERLVVADPAAARDEAFRAAYGRFREARRAIVGPELDRHLFGLADEVLLLPFEVDDLLRDARASAEQKLAAYESTLQRIEREHGVRLASVVEPVELAKHALRIQETAGPLGPEQQRAVLERYAGTEVAQRYLEHQREQQDRSERLRAFNQERDQLLEQLSREGLTPEQRRQRMAELDPPLFEKYRLR</sequence>
<evidence type="ECO:0000256" key="7">
    <source>
        <dbReference type="ARBA" id="ARBA00022989"/>
    </source>
</evidence>
<keyword evidence="7" id="KW-1133">Transmembrane helix</keyword>
<evidence type="ECO:0000313" key="13">
    <source>
        <dbReference type="EMBL" id="MDY7231181.1"/>
    </source>
</evidence>
<dbReference type="InterPro" id="IPR004961">
    <property type="entry name" value="Lipase_chaperone"/>
</dbReference>
<comment type="similarity">
    <text evidence="2">Belongs to the lipase chaperone family.</text>
</comment>
<keyword evidence="5" id="KW-0812">Transmembrane</keyword>
<comment type="subcellular location">
    <subcellularLocation>
        <location evidence="1">Cell inner membrane</location>
        <topology evidence="1">Single-pass membrane protein</topology>
        <orientation evidence="1">Periplasmic side</orientation>
    </subcellularLocation>
</comment>
<evidence type="ECO:0000256" key="9">
    <source>
        <dbReference type="ARBA" id="ARBA00023136"/>
    </source>
</evidence>
<keyword evidence="10" id="KW-0143">Chaperone</keyword>
<name>A0ABU5HD47_9BACT</name>
<organism evidence="13 14">
    <name type="scientific">Hyalangium rubrum</name>
    <dbReference type="NCBI Taxonomy" id="3103134"/>
    <lineage>
        <taxon>Bacteria</taxon>
        <taxon>Pseudomonadati</taxon>
        <taxon>Myxococcota</taxon>
        <taxon>Myxococcia</taxon>
        <taxon>Myxococcales</taxon>
        <taxon>Cystobacterineae</taxon>
        <taxon>Archangiaceae</taxon>
        <taxon>Hyalangium</taxon>
    </lineage>
</organism>
<keyword evidence="6" id="KW-0442">Lipid degradation</keyword>
<gene>
    <name evidence="13" type="ORF">SYV04_32630</name>
</gene>
<evidence type="ECO:0000256" key="8">
    <source>
        <dbReference type="ARBA" id="ARBA00023098"/>
    </source>
</evidence>
<accession>A0ABU5HD47</accession>
<evidence type="ECO:0000256" key="3">
    <source>
        <dbReference type="ARBA" id="ARBA00022475"/>
    </source>
</evidence>
<keyword evidence="3" id="KW-1003">Cell membrane</keyword>
<dbReference type="Pfam" id="PF03280">
    <property type="entry name" value="Lipase_chap"/>
    <property type="match status" value="1"/>
</dbReference>
<keyword evidence="8" id="KW-0443">Lipid metabolism</keyword>
<evidence type="ECO:0000256" key="5">
    <source>
        <dbReference type="ARBA" id="ARBA00022692"/>
    </source>
</evidence>
<evidence type="ECO:0000313" key="14">
    <source>
        <dbReference type="Proteomes" id="UP001291309"/>
    </source>
</evidence>